<sequence length="621" mass="69603">MYPVTQDFLDKIRADERRVYGRVTITYAEFFLDKSIQVSANEQANVSYPEQVADGIAEAAFKYAALDGSWVLGENYALAPGPGDFQYQMGWWGSQLADVNGNFAIPYPTLTVTFFERPVHSLKVVGDARRGEYPVDFEIRLYDANNTLLYTESVAGNTLISWAKDIVPVTQVTKAVLEVRKWSHPGRQVKILEFFTSIQETYEGDDVILIHLLEEREVSQGSLPIGNISANEITVRLNNSSRKFDPGNTSSPLYGLLKPNRLIRAWLGVDTAVGREWVPLGVFWSGDWNIPETRVYAETTGRDILEHLRKSNYAISTVQQNKTLYDLAIAILQDAGLKPEEYWVDTELQQYTVPYAYFEPMSHQEALRLIAEACLGQVYVDRNGIIRVEGPSFLASQTQSVLTLTADDYFQKDNPVKWNEIANYIEVETQPLRPVATAQEVYRSNEPVTVPAGGQKSLTVYYNEVPCIEASAYLEGATNATISSVSYYAWGADLTLSNSGTSDESVTVVINAKPLKVQNKERAIAKDDASITDNGLIRYTFPTNPLVQTLSMAQTIADKLLASFKNPRRDVEVEWRGNPALLLADRITVVDQLERNDYYVVRQELEYAGALRAKLSGRRAS</sequence>
<dbReference type="OrthoDB" id="2519897at2"/>
<evidence type="ECO:0008006" key="3">
    <source>
        <dbReference type="Google" id="ProtNLM"/>
    </source>
</evidence>
<name>A0A1W1VWN4_9FIRM</name>
<evidence type="ECO:0000313" key="1">
    <source>
        <dbReference type="EMBL" id="SMB97738.1"/>
    </source>
</evidence>
<proteinExistence type="predicted"/>
<organism evidence="1 2">
    <name type="scientific">Thermanaeromonas toyohensis ToBE</name>
    <dbReference type="NCBI Taxonomy" id="698762"/>
    <lineage>
        <taxon>Bacteria</taxon>
        <taxon>Bacillati</taxon>
        <taxon>Bacillota</taxon>
        <taxon>Clostridia</taxon>
        <taxon>Neomoorellales</taxon>
        <taxon>Neomoorellaceae</taxon>
        <taxon>Thermanaeromonas</taxon>
    </lineage>
</organism>
<reference evidence="1 2" key="1">
    <citation type="submission" date="2017-04" db="EMBL/GenBank/DDBJ databases">
        <authorList>
            <person name="Afonso C.L."/>
            <person name="Miller P.J."/>
            <person name="Scott M.A."/>
            <person name="Spackman E."/>
            <person name="Goraichik I."/>
            <person name="Dimitrov K.M."/>
            <person name="Suarez D.L."/>
            <person name="Swayne D.E."/>
        </authorList>
    </citation>
    <scope>NUCLEOTIDE SEQUENCE [LARGE SCALE GENOMIC DNA]</scope>
    <source>
        <strain evidence="1 2">ToBE</strain>
    </source>
</reference>
<evidence type="ECO:0000313" key="2">
    <source>
        <dbReference type="Proteomes" id="UP000192569"/>
    </source>
</evidence>
<dbReference type="EMBL" id="LT838272">
    <property type="protein sequence ID" value="SMB97738.1"/>
    <property type="molecule type" value="Genomic_DNA"/>
</dbReference>
<keyword evidence="2" id="KW-1185">Reference proteome</keyword>
<accession>A0A1W1VWN4</accession>
<protein>
    <recommendedName>
        <fullName evidence="3">Phage tail protein</fullName>
    </recommendedName>
</protein>
<dbReference type="STRING" id="698762.SAMN00808754_1931"/>
<dbReference type="AlphaFoldDB" id="A0A1W1VWN4"/>
<gene>
    <name evidence="1" type="ORF">SAMN00808754_1931</name>
</gene>
<dbReference type="Proteomes" id="UP000192569">
    <property type="component" value="Chromosome I"/>
</dbReference>